<dbReference type="AlphaFoldDB" id="A0A6G1MND0"/>
<protein>
    <submittedName>
        <fullName evidence="2">Uncharacterized protein</fullName>
    </submittedName>
</protein>
<feature type="compositionally biased region" description="Low complexity" evidence="1">
    <location>
        <begin position="89"/>
        <end position="108"/>
    </location>
</feature>
<evidence type="ECO:0000313" key="2">
    <source>
        <dbReference type="EMBL" id="KAF3231878.1"/>
    </source>
</evidence>
<proteinExistence type="predicted"/>
<feature type="region of interest" description="Disordered" evidence="1">
    <location>
        <begin position="1"/>
        <end position="109"/>
    </location>
</feature>
<organism evidence="2 3">
    <name type="scientific">Orbilia oligospora</name>
    <name type="common">Nematode-trapping fungus</name>
    <name type="synonym">Arthrobotrys oligospora</name>
    <dbReference type="NCBI Taxonomy" id="2813651"/>
    <lineage>
        <taxon>Eukaryota</taxon>
        <taxon>Fungi</taxon>
        <taxon>Dikarya</taxon>
        <taxon>Ascomycota</taxon>
        <taxon>Pezizomycotina</taxon>
        <taxon>Orbiliomycetes</taxon>
        <taxon>Orbiliales</taxon>
        <taxon>Orbiliaceae</taxon>
        <taxon>Orbilia</taxon>
    </lineage>
</organism>
<evidence type="ECO:0000256" key="1">
    <source>
        <dbReference type="SAM" id="MobiDB-lite"/>
    </source>
</evidence>
<sequence length="457" mass="51294">MQSLVDSSVFGALGGKKSKNEKARGGIRRSGAVTKRDAAQESPSSSKPLSTPKIALGLPGKQKGKQKGKTPQQTIAEEEDWPFRDFLQSGSESSPPISPLLSPVSSPSTTFSKYVDAPVDERDEIIEALTSTLENELYSKTKARWGLNEDYLEELDTIAPSILQEKFHDKITAISTKFFPKSITWKILSSQLAPRINNLGKMSYFPDGVKLPCTLETWDAVQQHPDMTSSLFVEGVISNTLAYGMGNAPVFQAEGLLGIDLGIFHYHCKAIHPGGPQGAEWTALTLQMIEKMLQVSNEADSKQKEFSDIKPIERSNRTRKLVWTLMDTLRILREAVQMPFGTKEWDTLQEMTQDLVSETFKLSIQWHSKPLSFGQHGMSWFSQKTIQNCSKILGYNLDNESTILNWEDRFYGQEKNVIAVISPMFFREEWDGLGEAQSRVRIWKVPRLLVIPQLSTT</sequence>
<evidence type="ECO:0000313" key="3">
    <source>
        <dbReference type="Proteomes" id="UP000483672"/>
    </source>
</evidence>
<reference evidence="2 3" key="1">
    <citation type="submission" date="2019-06" db="EMBL/GenBank/DDBJ databases">
        <authorList>
            <person name="Palmer J.M."/>
        </authorList>
    </citation>
    <scope>NUCLEOTIDE SEQUENCE [LARGE SCALE GENOMIC DNA]</scope>
    <source>
        <strain evidence="2 3">TWF191</strain>
    </source>
</reference>
<dbReference type="Proteomes" id="UP000483672">
    <property type="component" value="Unassembled WGS sequence"/>
</dbReference>
<feature type="compositionally biased region" description="Low complexity" evidence="1">
    <location>
        <begin position="42"/>
        <end position="61"/>
    </location>
</feature>
<gene>
    <name evidence="2" type="ORF">TWF191_003854</name>
</gene>
<comment type="caution">
    <text evidence="2">The sequence shown here is derived from an EMBL/GenBank/DDBJ whole genome shotgun (WGS) entry which is preliminary data.</text>
</comment>
<accession>A0A6G1MND0</accession>
<dbReference type="EMBL" id="WIPF01000002">
    <property type="protein sequence ID" value="KAF3231878.1"/>
    <property type="molecule type" value="Genomic_DNA"/>
</dbReference>
<name>A0A6G1MND0_ORBOL</name>